<dbReference type="PANTHER" id="PTHR43304:SF1">
    <property type="entry name" value="PAC DOMAIN-CONTAINING PROTEIN"/>
    <property type="match status" value="1"/>
</dbReference>
<dbReference type="AlphaFoldDB" id="A0A4R0NCY7"/>
<evidence type="ECO:0000313" key="9">
    <source>
        <dbReference type="Proteomes" id="UP000291117"/>
    </source>
</evidence>
<dbReference type="RefSeq" id="WP_131608344.1">
    <property type="nucleotide sequence ID" value="NZ_SJSM01000004.1"/>
</dbReference>
<dbReference type="EC" id="2.7.13.3" evidence="2"/>
<dbReference type="EMBL" id="SJSM01000004">
    <property type="protein sequence ID" value="TCC96932.1"/>
    <property type="molecule type" value="Genomic_DNA"/>
</dbReference>
<dbReference type="GO" id="GO:0006355">
    <property type="term" value="P:regulation of DNA-templated transcription"/>
    <property type="evidence" value="ECO:0007669"/>
    <property type="project" value="InterPro"/>
</dbReference>
<reference evidence="8 9" key="1">
    <citation type="submission" date="2019-02" db="EMBL/GenBank/DDBJ databases">
        <title>Pedobacter sp. RP-3-8 sp. nov., isolated from Arctic soil.</title>
        <authorList>
            <person name="Dahal R.H."/>
        </authorList>
    </citation>
    <scope>NUCLEOTIDE SEQUENCE [LARGE SCALE GENOMIC DNA]</scope>
    <source>
        <strain evidence="8 9">RP-3-8</strain>
    </source>
</reference>
<keyword evidence="3" id="KW-0597">Phosphoprotein</keyword>
<evidence type="ECO:0000256" key="2">
    <source>
        <dbReference type="ARBA" id="ARBA00012438"/>
    </source>
</evidence>
<dbReference type="Proteomes" id="UP000291117">
    <property type="component" value="Unassembled WGS sequence"/>
</dbReference>
<name>A0A4R0NCY7_9SPHI</name>
<evidence type="ECO:0000259" key="7">
    <source>
        <dbReference type="PROSITE" id="PS50113"/>
    </source>
</evidence>
<keyword evidence="5" id="KW-0418">Kinase</keyword>
<feature type="domain" description="PAS" evidence="6">
    <location>
        <begin position="21"/>
        <end position="91"/>
    </location>
</feature>
<dbReference type="InterPro" id="IPR000014">
    <property type="entry name" value="PAS"/>
</dbReference>
<keyword evidence="4" id="KW-0808">Transferase</keyword>
<evidence type="ECO:0000256" key="4">
    <source>
        <dbReference type="ARBA" id="ARBA00022679"/>
    </source>
</evidence>
<evidence type="ECO:0000313" key="8">
    <source>
        <dbReference type="EMBL" id="TCC96932.1"/>
    </source>
</evidence>
<organism evidence="8 9">
    <name type="scientific">Pedobacter hiemivivus</name>
    <dbReference type="NCBI Taxonomy" id="2530454"/>
    <lineage>
        <taxon>Bacteria</taxon>
        <taxon>Pseudomonadati</taxon>
        <taxon>Bacteroidota</taxon>
        <taxon>Sphingobacteriia</taxon>
        <taxon>Sphingobacteriales</taxon>
        <taxon>Sphingobacteriaceae</taxon>
        <taxon>Pedobacter</taxon>
    </lineage>
</organism>
<dbReference type="CDD" id="cd00130">
    <property type="entry name" value="PAS"/>
    <property type="match status" value="3"/>
</dbReference>
<dbReference type="Pfam" id="PF08448">
    <property type="entry name" value="PAS_4"/>
    <property type="match status" value="1"/>
</dbReference>
<protein>
    <recommendedName>
        <fullName evidence="2">histidine kinase</fullName>
        <ecNumber evidence="2">2.7.13.3</ecNumber>
    </recommendedName>
</protein>
<dbReference type="Pfam" id="PF00989">
    <property type="entry name" value="PAS"/>
    <property type="match status" value="1"/>
</dbReference>
<feature type="domain" description="PAC" evidence="7">
    <location>
        <begin position="337"/>
        <end position="389"/>
    </location>
</feature>
<dbReference type="SMART" id="SM00091">
    <property type="entry name" value="PAS"/>
    <property type="match status" value="3"/>
</dbReference>
<dbReference type="PROSITE" id="PS50112">
    <property type="entry name" value="PAS"/>
    <property type="match status" value="2"/>
</dbReference>
<evidence type="ECO:0000256" key="5">
    <source>
        <dbReference type="ARBA" id="ARBA00022777"/>
    </source>
</evidence>
<evidence type="ECO:0000256" key="3">
    <source>
        <dbReference type="ARBA" id="ARBA00022553"/>
    </source>
</evidence>
<dbReference type="InterPro" id="IPR013655">
    <property type="entry name" value="PAS_fold_3"/>
</dbReference>
<dbReference type="PANTHER" id="PTHR43304">
    <property type="entry name" value="PHYTOCHROME-LIKE PROTEIN CPH1"/>
    <property type="match status" value="1"/>
</dbReference>
<dbReference type="SMART" id="SM00086">
    <property type="entry name" value="PAC"/>
    <property type="match status" value="2"/>
</dbReference>
<accession>A0A4R0NCY7</accession>
<dbReference type="InterPro" id="IPR013767">
    <property type="entry name" value="PAS_fold"/>
</dbReference>
<gene>
    <name evidence="8" type="ORF">EZ444_08680</name>
</gene>
<comment type="caution">
    <text evidence="8">The sequence shown here is derived from an EMBL/GenBank/DDBJ whole genome shotgun (WGS) entry which is preliminary data.</text>
</comment>
<dbReference type="InterPro" id="IPR001610">
    <property type="entry name" value="PAC"/>
</dbReference>
<comment type="catalytic activity">
    <reaction evidence="1">
        <text>ATP + protein L-histidine = ADP + protein N-phospho-L-histidine.</text>
        <dbReference type="EC" id="2.7.13.3"/>
    </reaction>
</comment>
<dbReference type="SUPFAM" id="SSF55785">
    <property type="entry name" value="PYP-like sensor domain (PAS domain)"/>
    <property type="match status" value="3"/>
</dbReference>
<sequence length="459" mass="54028">MSEHQNKKLNDLSSEQQLLNYQKRIANILESFTDAFFEVDSEWTVTYWNKEAEKLLLMPRHKIIGQNLWEVYHDAIPLKFYTEYHRAMDNNIAVHFEEFFPPHQIWIEVAVYPSGTGLSIYFKDITERRNSVIKLEKEKQKYIELFNLSPVPQWVYDLNSLQFLNINEAAIQHYGYNRAEFMEMTILDVRPEEDMDCLFDILTKEDSIGLFDKSIVRHIKKNGDMIYVCVEGNNVLFEGKSARLVMIIDRTAEMRAKQAMEESIERFNIVSKATSDAIWDWNILTGEMIWNRGIAGIFGHKKTSSTEEWWRSHVHPEDLEDVIKEVDFLIKNKKQRIKIDYRFRCADGSYKFVQDRAFILFDQLGQPIRMIGSMQDITARVSRIRAIEEQNSRLREISWIQSHKIRSPLSKILGLVSLINLHDIDLMSVKELIPHLKASSEELDMVLKDIIKKTHHHLS</sequence>
<dbReference type="Gene3D" id="3.30.450.20">
    <property type="entry name" value="PAS domain"/>
    <property type="match status" value="3"/>
</dbReference>
<dbReference type="InterPro" id="IPR003661">
    <property type="entry name" value="HisK_dim/P_dom"/>
</dbReference>
<dbReference type="InterPro" id="IPR035965">
    <property type="entry name" value="PAS-like_dom_sf"/>
</dbReference>
<feature type="domain" description="PAS" evidence="6">
    <location>
        <begin position="138"/>
        <end position="196"/>
    </location>
</feature>
<proteinExistence type="predicted"/>
<dbReference type="Pfam" id="PF08447">
    <property type="entry name" value="PAS_3"/>
    <property type="match status" value="1"/>
</dbReference>
<dbReference type="CDD" id="cd00082">
    <property type="entry name" value="HisKA"/>
    <property type="match status" value="1"/>
</dbReference>
<dbReference type="GO" id="GO:0000155">
    <property type="term" value="F:phosphorelay sensor kinase activity"/>
    <property type="evidence" value="ECO:0007669"/>
    <property type="project" value="InterPro"/>
</dbReference>
<dbReference type="OrthoDB" id="6231665at2"/>
<evidence type="ECO:0000256" key="1">
    <source>
        <dbReference type="ARBA" id="ARBA00000085"/>
    </source>
</evidence>
<keyword evidence="9" id="KW-1185">Reference proteome</keyword>
<dbReference type="InterPro" id="IPR013656">
    <property type="entry name" value="PAS_4"/>
</dbReference>
<dbReference type="NCBIfam" id="TIGR00229">
    <property type="entry name" value="sensory_box"/>
    <property type="match status" value="3"/>
</dbReference>
<dbReference type="InterPro" id="IPR052162">
    <property type="entry name" value="Sensor_kinase/Photoreceptor"/>
</dbReference>
<dbReference type="InterPro" id="IPR000700">
    <property type="entry name" value="PAS-assoc_C"/>
</dbReference>
<evidence type="ECO:0000259" key="6">
    <source>
        <dbReference type="PROSITE" id="PS50112"/>
    </source>
</evidence>
<dbReference type="PROSITE" id="PS50113">
    <property type="entry name" value="PAC"/>
    <property type="match status" value="1"/>
</dbReference>